<feature type="region of interest" description="Disordered" evidence="1">
    <location>
        <begin position="339"/>
        <end position="378"/>
    </location>
</feature>
<keyword evidence="3" id="KW-1185">Reference proteome</keyword>
<proteinExistence type="predicted"/>
<protein>
    <submittedName>
        <fullName evidence="2">Uncharacterized protein</fullName>
    </submittedName>
</protein>
<name>A0A2T7P7G2_POMCA</name>
<evidence type="ECO:0000313" key="3">
    <source>
        <dbReference type="Proteomes" id="UP000245119"/>
    </source>
</evidence>
<feature type="region of interest" description="Disordered" evidence="1">
    <location>
        <begin position="83"/>
        <end position="111"/>
    </location>
</feature>
<sequence>MPTGFTSKSHVGAFSIMAAPSPQVHSTDATYDEFARSTPVPTPTHMIDRDPPYRCPVCTPANVHPTSYVGRVRPASLAISPSDMGVGRRAAGGRVGRSSGGAPTEVRGGQGVWAPGKGANYSRGLDYYYVDKKEERLQEAKMNTFWLRTLCAQPVSEILTKYSRLLNVKSFPNRRRSELRQTKVTWSQTNTTPGERSLMQAWTRNVSRRVVPRVTVKDIPGCTSEQKVLPFRRNPTQEILNLVFSEQSDSLGVWTDDHVVNDHHQKVYPFNDTAALAQRSGHSQGKKASSIFMNRQIKKTPEIPPPQPVSASDYFQTILPDPIILKAAQQQRLALNTTRVPSDDYSPAIATSSPDSLADTQPAVSHGTVLPAIRQERS</sequence>
<accession>A0A2T7P7G2</accession>
<dbReference type="OrthoDB" id="6112595at2759"/>
<evidence type="ECO:0000256" key="1">
    <source>
        <dbReference type="SAM" id="MobiDB-lite"/>
    </source>
</evidence>
<gene>
    <name evidence="2" type="ORF">C0Q70_11956</name>
</gene>
<evidence type="ECO:0000313" key="2">
    <source>
        <dbReference type="EMBL" id="PVD29358.1"/>
    </source>
</evidence>
<organism evidence="2 3">
    <name type="scientific">Pomacea canaliculata</name>
    <name type="common">Golden apple snail</name>
    <dbReference type="NCBI Taxonomy" id="400727"/>
    <lineage>
        <taxon>Eukaryota</taxon>
        <taxon>Metazoa</taxon>
        <taxon>Spiralia</taxon>
        <taxon>Lophotrochozoa</taxon>
        <taxon>Mollusca</taxon>
        <taxon>Gastropoda</taxon>
        <taxon>Caenogastropoda</taxon>
        <taxon>Architaenioglossa</taxon>
        <taxon>Ampullarioidea</taxon>
        <taxon>Ampullariidae</taxon>
        <taxon>Pomacea</taxon>
    </lineage>
</organism>
<feature type="compositionally biased region" description="Polar residues" evidence="1">
    <location>
        <begin position="349"/>
        <end position="363"/>
    </location>
</feature>
<dbReference type="AlphaFoldDB" id="A0A2T7P7G2"/>
<dbReference type="Proteomes" id="UP000245119">
    <property type="component" value="Linkage Group LG6"/>
</dbReference>
<reference evidence="2 3" key="1">
    <citation type="submission" date="2018-04" db="EMBL/GenBank/DDBJ databases">
        <title>The genome of golden apple snail Pomacea canaliculata provides insight into stress tolerance and invasive adaptation.</title>
        <authorList>
            <person name="Liu C."/>
            <person name="Liu B."/>
            <person name="Ren Y."/>
            <person name="Zhang Y."/>
            <person name="Wang H."/>
            <person name="Li S."/>
            <person name="Jiang F."/>
            <person name="Yin L."/>
            <person name="Zhang G."/>
            <person name="Qian W."/>
            <person name="Fan W."/>
        </authorList>
    </citation>
    <scope>NUCLEOTIDE SEQUENCE [LARGE SCALE GENOMIC DNA]</scope>
    <source>
        <strain evidence="2">SZHN2017</strain>
        <tissue evidence="2">Muscle</tissue>
    </source>
</reference>
<comment type="caution">
    <text evidence="2">The sequence shown here is derived from an EMBL/GenBank/DDBJ whole genome shotgun (WGS) entry which is preliminary data.</text>
</comment>
<dbReference type="EMBL" id="PZQS01000006">
    <property type="protein sequence ID" value="PVD29358.1"/>
    <property type="molecule type" value="Genomic_DNA"/>
</dbReference>